<dbReference type="Gramene" id="rna-AYBTSS11_LOCUS20071">
    <property type="protein sequence ID" value="CAJ1963989.1"/>
    <property type="gene ID" value="gene-AYBTSS11_LOCUS20071"/>
</dbReference>
<dbReference type="PANTHER" id="PTHR43620:SF7">
    <property type="entry name" value="GLYCEROPHOSPHODIESTER PHOSPHODIESTERASE GDPD5-RELATED"/>
    <property type="match status" value="1"/>
</dbReference>
<dbReference type="CDD" id="cd08603">
    <property type="entry name" value="GDPD_SHV3_repeat_1"/>
    <property type="match status" value="1"/>
</dbReference>
<feature type="chain" id="PRO_5041670841" description="glycerophosphodiester phosphodiesterase" evidence="9">
    <location>
        <begin position="31"/>
        <end position="764"/>
    </location>
</feature>
<evidence type="ECO:0000256" key="7">
    <source>
        <dbReference type="ARBA" id="ARBA00047512"/>
    </source>
</evidence>
<dbReference type="Proteomes" id="UP001189624">
    <property type="component" value="Chromosome 6"/>
</dbReference>
<feature type="region of interest" description="Disordered" evidence="8">
    <location>
        <begin position="700"/>
        <end position="740"/>
    </location>
</feature>
<comment type="catalytic activity">
    <reaction evidence="7">
        <text>a sn-glycero-3-phosphodiester + H2O = an alcohol + sn-glycerol 3-phosphate + H(+)</text>
        <dbReference type="Rhea" id="RHEA:12969"/>
        <dbReference type="ChEBI" id="CHEBI:15377"/>
        <dbReference type="ChEBI" id="CHEBI:15378"/>
        <dbReference type="ChEBI" id="CHEBI:30879"/>
        <dbReference type="ChEBI" id="CHEBI:57597"/>
        <dbReference type="ChEBI" id="CHEBI:83408"/>
        <dbReference type="EC" id="3.1.4.46"/>
    </reaction>
</comment>
<dbReference type="Pfam" id="PF03009">
    <property type="entry name" value="GDPD"/>
    <property type="match status" value="2"/>
</dbReference>
<dbReference type="PROSITE" id="PS51704">
    <property type="entry name" value="GP_PDE"/>
    <property type="match status" value="2"/>
</dbReference>
<feature type="domain" description="GP-PDE" evidence="10">
    <location>
        <begin position="364"/>
        <end position="665"/>
    </location>
</feature>
<evidence type="ECO:0000259" key="10">
    <source>
        <dbReference type="PROSITE" id="PS51704"/>
    </source>
</evidence>
<feature type="domain" description="GP-PDE" evidence="10">
    <location>
        <begin position="46"/>
        <end position="348"/>
    </location>
</feature>
<keyword evidence="12" id="KW-1185">Reference proteome</keyword>
<dbReference type="InterPro" id="IPR017946">
    <property type="entry name" value="PLC-like_Pdiesterase_TIM-brl"/>
</dbReference>
<feature type="signal peptide" evidence="9">
    <location>
        <begin position="1"/>
        <end position="30"/>
    </location>
</feature>
<evidence type="ECO:0000256" key="9">
    <source>
        <dbReference type="SAM" id="SignalP"/>
    </source>
</evidence>
<comment type="similarity">
    <text evidence="1">Belongs to the glycerophosphoryl diester phosphodiesterase family.</text>
</comment>
<proteinExistence type="inferred from homology"/>
<organism evidence="11 12">
    <name type="scientific">Sphenostylis stenocarpa</name>
    <dbReference type="NCBI Taxonomy" id="92480"/>
    <lineage>
        <taxon>Eukaryota</taxon>
        <taxon>Viridiplantae</taxon>
        <taxon>Streptophyta</taxon>
        <taxon>Embryophyta</taxon>
        <taxon>Tracheophyta</taxon>
        <taxon>Spermatophyta</taxon>
        <taxon>Magnoliopsida</taxon>
        <taxon>eudicotyledons</taxon>
        <taxon>Gunneridae</taxon>
        <taxon>Pentapetalae</taxon>
        <taxon>rosids</taxon>
        <taxon>fabids</taxon>
        <taxon>Fabales</taxon>
        <taxon>Fabaceae</taxon>
        <taxon>Papilionoideae</taxon>
        <taxon>50 kb inversion clade</taxon>
        <taxon>NPAAA clade</taxon>
        <taxon>indigoferoid/millettioid clade</taxon>
        <taxon>Phaseoleae</taxon>
        <taxon>Sphenostylis</taxon>
    </lineage>
</organism>
<dbReference type="SUPFAM" id="SSF51695">
    <property type="entry name" value="PLC-like phosphodiesterases"/>
    <property type="match status" value="2"/>
</dbReference>
<evidence type="ECO:0000256" key="3">
    <source>
        <dbReference type="ARBA" id="ARBA00022729"/>
    </source>
</evidence>
<dbReference type="GO" id="GO:0006629">
    <property type="term" value="P:lipid metabolic process"/>
    <property type="evidence" value="ECO:0007669"/>
    <property type="project" value="InterPro"/>
</dbReference>
<dbReference type="FunFam" id="3.20.20.190:FF:000011">
    <property type="entry name" value="Glycerophosphodiester phosphodiesterase GDPDL3"/>
    <property type="match status" value="1"/>
</dbReference>
<accession>A0AA86VHF1</accession>
<keyword evidence="5" id="KW-0378">Hydrolase</keyword>
<keyword evidence="3 9" id="KW-0732">Signal</keyword>
<protein>
    <recommendedName>
        <fullName evidence="2">glycerophosphodiester phosphodiesterase</fullName>
        <ecNumber evidence="2">3.1.4.46</ecNumber>
    </recommendedName>
</protein>
<dbReference type="EC" id="3.1.4.46" evidence="2"/>
<name>A0AA86VHF1_9FABA</name>
<reference evidence="11" key="1">
    <citation type="submission" date="2023-10" db="EMBL/GenBank/DDBJ databases">
        <authorList>
            <person name="Domelevo Entfellner J.-B."/>
        </authorList>
    </citation>
    <scope>NUCLEOTIDE SEQUENCE</scope>
</reference>
<evidence type="ECO:0000256" key="2">
    <source>
        <dbReference type="ARBA" id="ARBA00012247"/>
    </source>
</evidence>
<evidence type="ECO:0000313" key="11">
    <source>
        <dbReference type="EMBL" id="CAJ1963989.1"/>
    </source>
</evidence>
<dbReference type="GO" id="GO:0008889">
    <property type="term" value="F:glycerophosphodiester phosphodiesterase activity"/>
    <property type="evidence" value="ECO:0007669"/>
    <property type="project" value="UniProtKB-EC"/>
</dbReference>
<evidence type="ECO:0000256" key="8">
    <source>
        <dbReference type="SAM" id="MobiDB-lite"/>
    </source>
</evidence>
<sequence length="764" mass="83994">MWNSRSLLGSLSLTYSLLLLLRLVLPLVSAQGSNSTTWNTLSGSPPLVVARGGFSGIFPDSSDSAYDLAAQTSLANVIEWCDVQLTKDREGICIPNIKLENATDISGISEYTSKTYSVNGEQTSGYFSVDYTLKELSNVFLIQGDYTRSNKFDNSHCQILTVKDLVKRGKTQPGLWLNIQHDAFYAQHNLSMKNFVLSVSKTVNVNYISSPEAGFLRSLRAHINPRITKLVFRFMEKDNVDPSTNQTFGSLLKNLTSIKTFASGILVPKGYIWPVDPTSLYLLPHTSLVSDVHKVGLEVFASDFMNDVSISYNYSHDPVAEYLNFIDNGNFSVDGVLSDFPLTSSEAIDCFAHVGLNVPKKVNTLVISKYGASGDYPPCTDLAYDKAVSDGVDVLDCPVQMSKDGIPFCLSSIDLLESTNVAQSSFNKLGKTIPEIKSDKGIFTFDLAWDDIKSLSPLMLNPYSNNNLYRDPKYNKKGQFLTLSDFLNMTKGHSSTLSVMIIIENAAYLARKQNLSVTDAVIDSLSKAGYDKPGAPKVMIQSTNSSVLLKFKERAKYELVYKIDEIVGGAVDSAISNIKRFAHSVVVKKASVYPVSQAFVIGSTKIVSKFKSSNLSVYVETFSNEFVSQAWDFMSDAYVEINTFVQDVEIDGVITDFPKTANRYRRNRCLNLGDSTPSYMEPVAVSSLLQAMDESFLPPAMAPAPPLTEDEVTEPPLPPLSKIAPSSPINGTEPGAQPPRNTQARVSVCFFLYTLTVLVALLLL</sequence>
<dbReference type="AlphaFoldDB" id="A0AA86VHF1"/>
<dbReference type="CDD" id="cd08604">
    <property type="entry name" value="GDPD_SHV3_repeat_2"/>
    <property type="match status" value="1"/>
</dbReference>
<evidence type="ECO:0000256" key="1">
    <source>
        <dbReference type="ARBA" id="ARBA00007277"/>
    </source>
</evidence>
<keyword evidence="4" id="KW-0319">Glycerol metabolism</keyword>
<keyword evidence="6" id="KW-0325">Glycoprotein</keyword>
<dbReference type="InterPro" id="IPR030395">
    <property type="entry name" value="GP_PDE_dom"/>
</dbReference>
<dbReference type="Gene3D" id="3.20.20.190">
    <property type="entry name" value="Phosphatidylinositol (PI) phosphodiesterase"/>
    <property type="match status" value="2"/>
</dbReference>
<gene>
    <name evidence="11" type="ORF">AYBTSS11_LOCUS20071</name>
</gene>
<dbReference type="FunFam" id="3.20.20.190:FF:000013">
    <property type="entry name" value="Glycerophosphodiester phosphodiesterase GDPDL3"/>
    <property type="match status" value="1"/>
</dbReference>
<dbReference type="GO" id="GO:0006071">
    <property type="term" value="P:glycerol metabolic process"/>
    <property type="evidence" value="ECO:0007669"/>
    <property type="project" value="UniProtKB-KW"/>
</dbReference>
<evidence type="ECO:0000313" key="12">
    <source>
        <dbReference type="Proteomes" id="UP001189624"/>
    </source>
</evidence>
<dbReference type="PANTHER" id="PTHR43620">
    <property type="entry name" value="GLYCEROPHOSPHORYL DIESTER PHOSPHODIESTERASE"/>
    <property type="match status" value="1"/>
</dbReference>
<evidence type="ECO:0000256" key="6">
    <source>
        <dbReference type="ARBA" id="ARBA00023180"/>
    </source>
</evidence>
<evidence type="ECO:0000256" key="5">
    <source>
        <dbReference type="ARBA" id="ARBA00022801"/>
    </source>
</evidence>
<evidence type="ECO:0000256" key="4">
    <source>
        <dbReference type="ARBA" id="ARBA00022798"/>
    </source>
</evidence>
<dbReference type="EMBL" id="OY731403">
    <property type="protein sequence ID" value="CAJ1963989.1"/>
    <property type="molecule type" value="Genomic_DNA"/>
</dbReference>